<proteinExistence type="predicted"/>
<dbReference type="EMBL" id="MK493324">
    <property type="protein sequence ID" value="QBQ75578.1"/>
    <property type="molecule type" value="Genomic_DNA"/>
</dbReference>
<gene>
    <name evidence="1" type="ORF">RW060613_025</name>
    <name evidence="3" type="ORF">RW220214_025</name>
    <name evidence="2" type="ORF">RW251112_025</name>
    <name evidence="4" type="ORF">RW620316_025</name>
</gene>
<organism evidence="1 6">
    <name type="scientific">Synechococcus phage S-RIM8</name>
    <dbReference type="NCBI Taxonomy" id="756278"/>
    <lineage>
        <taxon>Viruses</taxon>
        <taxon>Duplodnaviria</taxon>
        <taxon>Heunggongvirae</taxon>
        <taxon>Uroviricota</taxon>
        <taxon>Caudoviricetes</taxon>
        <taxon>Pantevenvirales</taxon>
        <taxon>Kyanoviridae</taxon>
        <taxon>Neptunevirus</taxon>
        <taxon>Neptunevirus srim18</taxon>
    </lineage>
</organism>
<evidence type="ECO:0000313" key="1">
    <source>
        <dbReference type="EMBL" id="AOO10616.1"/>
    </source>
</evidence>
<evidence type="ECO:0000313" key="7">
    <source>
        <dbReference type="Proteomes" id="UP000299832"/>
    </source>
</evidence>
<dbReference type="EMBL" id="KX349290">
    <property type="protein sequence ID" value="AOO11283.1"/>
    <property type="molecule type" value="Genomic_DNA"/>
</dbReference>
<dbReference type="Proteomes" id="UP000299832">
    <property type="component" value="Genome"/>
</dbReference>
<evidence type="ECO:0000313" key="5">
    <source>
        <dbReference type="Proteomes" id="UP000222384"/>
    </source>
</evidence>
<accession>A0A1D7SAI3</accession>
<protein>
    <recommendedName>
        <fullName evidence="9">DNA endonuclease V</fullName>
    </recommendedName>
</protein>
<sequence length="184" mass="21247">MKIIDDFLTPKEYAYIKSNALDNSKIPWNYGFGKSFGSRESFQDLRNQQLTYTIYHVARFPEILGTEYAAIVAPIINMCSVLAIHRIKANLELYSGEEKYESEFHYDWSDKTTHLPGNAMQCAIYYVNSNNGYTEFEDGTIIESVANRMVFFNNSMKHRGVSATDVPARCVLNFNWFTNSDYYS</sequence>
<evidence type="ECO:0000313" key="2">
    <source>
        <dbReference type="EMBL" id="AOO11283.1"/>
    </source>
</evidence>
<reference evidence="7 8" key="2">
    <citation type="submission" date="2019-02" db="EMBL/GenBank/DDBJ databases">
        <title>Diversity in Cyanophage Genomes from Southern New England Coastal Waters.</title>
        <authorList>
            <person name="Marston M.F."/>
        </authorList>
    </citation>
    <scope>NUCLEOTIDE SEQUENCE [LARGE SCALE GENOMIC DNA]</scope>
    <source>
        <strain evidence="3">RW_22_0214</strain>
        <strain evidence="4">RW_62_0316</strain>
    </source>
</reference>
<evidence type="ECO:0008006" key="9">
    <source>
        <dbReference type="Google" id="ProtNLM"/>
    </source>
</evidence>
<name>A0A1D7SAI3_9CAUD</name>
<dbReference type="Proteomes" id="UP000222384">
    <property type="component" value="Genome"/>
</dbReference>
<dbReference type="Proteomes" id="UP000301260">
    <property type="component" value="Segment"/>
</dbReference>
<evidence type="ECO:0000313" key="6">
    <source>
        <dbReference type="Proteomes" id="UP000224173"/>
    </source>
</evidence>
<dbReference type="EMBL" id="MK493325">
    <property type="protein sequence ID" value="QBQ75798.1"/>
    <property type="molecule type" value="Genomic_DNA"/>
</dbReference>
<evidence type="ECO:0000313" key="3">
    <source>
        <dbReference type="EMBL" id="QBQ75578.1"/>
    </source>
</evidence>
<evidence type="ECO:0000313" key="8">
    <source>
        <dbReference type="Proteomes" id="UP000301260"/>
    </source>
</evidence>
<dbReference type="EMBL" id="KX349287">
    <property type="protein sequence ID" value="AOO10616.1"/>
    <property type="molecule type" value="Genomic_DNA"/>
</dbReference>
<dbReference type="Proteomes" id="UP000224173">
    <property type="component" value="Segment"/>
</dbReference>
<evidence type="ECO:0000313" key="4">
    <source>
        <dbReference type="EMBL" id="QBQ75798.1"/>
    </source>
</evidence>
<reference evidence="5 6" key="1">
    <citation type="journal article" date="2016" name="Environ. Microbiol.">
        <title>Genomic diversification of marine cyanophages into stable ecotypes.</title>
        <authorList>
            <person name="Marston M.F."/>
            <person name="Martiny J.B."/>
        </authorList>
    </citation>
    <scope>NUCLEOTIDE SEQUENCE [LARGE SCALE GENOMIC DNA]</scope>
    <source>
        <strain evidence="1">RW_06_0613</strain>
        <strain evidence="2">RW_25_1112</strain>
    </source>
</reference>